<dbReference type="AlphaFoldDB" id="A0A1E7JV19"/>
<dbReference type="Pfam" id="PF04738">
    <property type="entry name" value="Lant_dehydr_N"/>
    <property type="match status" value="1"/>
</dbReference>
<keyword evidence="3" id="KW-1185">Reference proteome</keyword>
<dbReference type="InterPro" id="IPR006827">
    <property type="entry name" value="Lant_deHydtase_N"/>
</dbReference>
<protein>
    <submittedName>
        <fullName evidence="2">Lantibiotic dehydratase</fullName>
    </submittedName>
</protein>
<gene>
    <name evidence="2" type="ORF">AN215_01390</name>
</gene>
<reference evidence="2 3" key="1">
    <citation type="journal article" date="2016" name="Front. Microbiol.">
        <title>Comparative Genomics Analysis of Streptomyces Species Reveals Their Adaptation to the Marine Environment and Their Diversity at the Genomic Level.</title>
        <authorList>
            <person name="Tian X."/>
            <person name="Zhang Z."/>
            <person name="Yang T."/>
            <person name="Chen M."/>
            <person name="Li J."/>
            <person name="Chen F."/>
            <person name="Yang J."/>
            <person name="Li W."/>
            <person name="Zhang B."/>
            <person name="Zhang Z."/>
            <person name="Wu J."/>
            <person name="Zhang C."/>
            <person name="Long L."/>
            <person name="Xiao J."/>
        </authorList>
    </citation>
    <scope>NUCLEOTIDE SEQUENCE [LARGE SCALE GENOMIC DNA]</scope>
    <source>
        <strain evidence="2 3">SCSIO 10390</strain>
    </source>
</reference>
<evidence type="ECO:0000313" key="3">
    <source>
        <dbReference type="Proteomes" id="UP000176087"/>
    </source>
</evidence>
<proteinExistence type="predicted"/>
<feature type="domain" description="Lantibiotic dehydratase N-terminal" evidence="1">
    <location>
        <begin position="147"/>
        <end position="827"/>
    </location>
</feature>
<sequence>MWEPGRRFMLRTAGLPLESVHALRASGSVQWAEEVLAAEERLLRRAAALSDVLHGLVTTTGAAERGPGDQLRRRLLTLRRQMFNNRLPEDPAAAAELVRSLDAGAGERTAEWLEERRRLQELRDRGAQLLAADGERSRAALRELMAEPRLRLGLLLASPTLDGQLEGYLRRAAGEQPDKRMRKIERSLMAYVYRTACKTSPFSTFTGVATGLFEEDGDDAVISLGDRWESHVRLSVVVLGRLTELIVADPARRAGLPVRLASGWGREADRVRYVRRSVTAGDDSATVTFDAAEDRLYFLRRSGILDRLLGLFEDRTELRHHELADWLSREHDAPPEQCESYLSALHQLGMIQVPCLDTDVHSSDPLLSFQRALRGVGRPWADRVADELEGPAAVLAAYPRADAGERARLLRELREMLHRVQSGLGASRAALPQTVLYEDARAGAGLPCRWRGLGGRTGRELRRLESVLPAFDVTLPQRVTFKGFFVARYGTGGRCDDLLGLVHDFHEDFFDQYLSFTAKRRPFGDDGEYVPEENWLGLPGIRAVDSARRTFVRRMRELWDGWRERGRDDAELHLEEQHLEEVAAQLAPLSARFAPQTHHLQLGQQDGTPLVVVNRSYGGLSFPFSRFTHLYDEEGPDAGLAAGLRGTAEAVTPPGAVLAEVTGGAVTSNLNLHGRLTGHEIVCPGETSTVPEESRIHLEDLYAEHDEAADRLVLRSRRLGREVVPVYLGYLVPLALPEIPRTLLLLSPTSMARTDVWGGVPEGPAHRGVTVRPRVRHGSLVLSRRSWSTTAAHLPARARTNGEGEHRWFLEWQRFRREHALPAQVFATVTAAGPRGGGASKSASKPVFVDFASVLSLAAFEGLVKDGEDRVVLREMLPAEDGLHVRSERGAHVAELAVETFTFTPSPKEAP</sequence>
<evidence type="ECO:0000259" key="1">
    <source>
        <dbReference type="Pfam" id="PF04738"/>
    </source>
</evidence>
<name>A0A1E7JV19_9ACTN</name>
<dbReference type="PATRIC" id="fig|933944.5.peg.2631"/>
<dbReference type="Proteomes" id="UP000176087">
    <property type="component" value="Unassembled WGS sequence"/>
</dbReference>
<accession>A0A1E7JV19</accession>
<comment type="caution">
    <text evidence="2">The sequence shown here is derived from an EMBL/GenBank/DDBJ whole genome shotgun (WGS) entry which is preliminary data.</text>
</comment>
<evidence type="ECO:0000313" key="2">
    <source>
        <dbReference type="EMBL" id="OEU93808.1"/>
    </source>
</evidence>
<organism evidence="2 3">
    <name type="scientific">Streptomyces abyssalis</name>
    <dbReference type="NCBI Taxonomy" id="933944"/>
    <lineage>
        <taxon>Bacteria</taxon>
        <taxon>Bacillati</taxon>
        <taxon>Actinomycetota</taxon>
        <taxon>Actinomycetes</taxon>
        <taxon>Kitasatosporales</taxon>
        <taxon>Streptomycetaceae</taxon>
        <taxon>Streptomyces</taxon>
    </lineage>
</organism>
<dbReference type="EMBL" id="LJGT01000036">
    <property type="protein sequence ID" value="OEU93808.1"/>
    <property type="molecule type" value="Genomic_DNA"/>
</dbReference>
<dbReference type="STRING" id="933944.AN215_01390"/>